<keyword evidence="4 8" id="KW-0812">Transmembrane</keyword>
<evidence type="ECO:0000313" key="10">
    <source>
        <dbReference type="EMBL" id="TWF93455.1"/>
    </source>
</evidence>
<gene>
    <name evidence="10" type="ORF">FHU35_15299</name>
</gene>
<dbReference type="Proteomes" id="UP000316184">
    <property type="component" value="Unassembled WGS sequence"/>
</dbReference>
<dbReference type="GO" id="GO:0006508">
    <property type="term" value="P:proteolysis"/>
    <property type="evidence" value="ECO:0007669"/>
    <property type="project" value="UniProtKB-KW"/>
</dbReference>
<evidence type="ECO:0000259" key="9">
    <source>
        <dbReference type="Pfam" id="PF01694"/>
    </source>
</evidence>
<evidence type="ECO:0000313" key="11">
    <source>
        <dbReference type="Proteomes" id="UP000316184"/>
    </source>
</evidence>
<comment type="similarity">
    <text evidence="2">Belongs to the peptidase S54 family.</text>
</comment>
<keyword evidence="7 8" id="KW-0472">Membrane</keyword>
<feature type="transmembrane region" description="Helical" evidence="8">
    <location>
        <begin position="192"/>
        <end position="210"/>
    </location>
</feature>
<comment type="caution">
    <text evidence="10">The sequence shown here is derived from an EMBL/GenBank/DDBJ whole genome shotgun (WGS) entry which is preliminary data.</text>
</comment>
<dbReference type="Pfam" id="PF01694">
    <property type="entry name" value="Rhomboid"/>
    <property type="match status" value="1"/>
</dbReference>
<feature type="transmembrane region" description="Helical" evidence="8">
    <location>
        <begin position="116"/>
        <end position="134"/>
    </location>
</feature>
<feature type="transmembrane region" description="Helical" evidence="8">
    <location>
        <begin position="57"/>
        <end position="74"/>
    </location>
</feature>
<evidence type="ECO:0000256" key="4">
    <source>
        <dbReference type="ARBA" id="ARBA00022692"/>
    </source>
</evidence>
<feature type="domain" description="Peptidase S54 rhomboid" evidence="9">
    <location>
        <begin position="107"/>
        <end position="237"/>
    </location>
</feature>
<organism evidence="10 11">
    <name type="scientific">Saccharopolyspora dendranthemae</name>
    <dbReference type="NCBI Taxonomy" id="1181886"/>
    <lineage>
        <taxon>Bacteria</taxon>
        <taxon>Bacillati</taxon>
        <taxon>Actinomycetota</taxon>
        <taxon>Actinomycetes</taxon>
        <taxon>Pseudonocardiales</taxon>
        <taxon>Pseudonocardiaceae</taxon>
        <taxon>Saccharopolyspora</taxon>
    </lineage>
</organism>
<feature type="transmembrane region" description="Helical" evidence="8">
    <location>
        <begin position="166"/>
        <end position="185"/>
    </location>
</feature>
<evidence type="ECO:0000256" key="8">
    <source>
        <dbReference type="SAM" id="Phobius"/>
    </source>
</evidence>
<dbReference type="Gene3D" id="1.20.1540.10">
    <property type="entry name" value="Rhomboid-like"/>
    <property type="match status" value="1"/>
</dbReference>
<keyword evidence="5" id="KW-0378">Hydrolase</keyword>
<evidence type="ECO:0000256" key="2">
    <source>
        <dbReference type="ARBA" id="ARBA00009045"/>
    </source>
</evidence>
<dbReference type="PANTHER" id="PTHR43066">
    <property type="entry name" value="RHOMBOID-RELATED PROTEIN"/>
    <property type="match status" value="1"/>
</dbReference>
<keyword evidence="11" id="KW-1185">Reference proteome</keyword>
<dbReference type="AlphaFoldDB" id="A0A561U261"/>
<evidence type="ECO:0000256" key="3">
    <source>
        <dbReference type="ARBA" id="ARBA00022670"/>
    </source>
</evidence>
<name>A0A561U261_9PSEU</name>
<comment type="subcellular location">
    <subcellularLocation>
        <location evidence="1">Membrane</location>
        <topology evidence="1">Multi-pass membrane protein</topology>
    </subcellularLocation>
</comment>
<keyword evidence="6 8" id="KW-1133">Transmembrane helix</keyword>
<keyword evidence="3 10" id="KW-0645">Protease</keyword>
<proteinExistence type="inferred from homology"/>
<evidence type="ECO:0000256" key="5">
    <source>
        <dbReference type="ARBA" id="ARBA00022801"/>
    </source>
</evidence>
<dbReference type="InterPro" id="IPR035952">
    <property type="entry name" value="Rhomboid-like_sf"/>
</dbReference>
<dbReference type="SUPFAM" id="SSF144091">
    <property type="entry name" value="Rhomboid-like"/>
    <property type="match status" value="1"/>
</dbReference>
<feature type="transmembrane region" description="Helical" evidence="8">
    <location>
        <begin position="216"/>
        <end position="236"/>
    </location>
</feature>
<dbReference type="InterPro" id="IPR022764">
    <property type="entry name" value="Peptidase_S54_rhomboid_dom"/>
</dbReference>
<dbReference type="EMBL" id="VIWX01000005">
    <property type="protein sequence ID" value="TWF93455.1"/>
    <property type="molecule type" value="Genomic_DNA"/>
</dbReference>
<reference evidence="10 11" key="1">
    <citation type="submission" date="2019-06" db="EMBL/GenBank/DDBJ databases">
        <title>Sequencing the genomes of 1000 actinobacteria strains.</title>
        <authorList>
            <person name="Klenk H.-P."/>
        </authorList>
    </citation>
    <scope>NUCLEOTIDE SEQUENCE [LARGE SCALE GENOMIC DNA]</scope>
    <source>
        <strain evidence="10 11">DSM 46699</strain>
    </source>
</reference>
<evidence type="ECO:0000256" key="6">
    <source>
        <dbReference type="ARBA" id="ARBA00022989"/>
    </source>
</evidence>
<protein>
    <submittedName>
        <fullName evidence="10">Membrane associated rhomboid family serine protease</fullName>
    </submittedName>
</protein>
<dbReference type="GO" id="GO:0004252">
    <property type="term" value="F:serine-type endopeptidase activity"/>
    <property type="evidence" value="ECO:0007669"/>
    <property type="project" value="InterPro"/>
</dbReference>
<accession>A0A561U261</accession>
<feature type="transmembrane region" description="Helical" evidence="8">
    <location>
        <begin position="141"/>
        <end position="160"/>
    </location>
</feature>
<dbReference type="GO" id="GO:0016020">
    <property type="term" value="C:membrane"/>
    <property type="evidence" value="ECO:0007669"/>
    <property type="project" value="UniProtKB-SubCell"/>
</dbReference>
<dbReference type="PANTHER" id="PTHR43066:SF1">
    <property type="entry name" value="RHOMBOID PROTEIN 2"/>
    <property type="match status" value="1"/>
</dbReference>
<sequence length="253" mass="27165">MAESALIRNSLDTRMMLDRGVRKSGTIPILRFSREARLDGVTRPMERPRPRVLPANPLRAAIGMVIAIAGLFAIELYDAATPAPNIAADLDGNGIQPRTVGGLDGILWAPLLHLGWPHLISNSLPLFVLGWLLLAGGIRQFIGVTAVVWIVAGAGTWLVGAPGFHVGASGVIFGWMVFLLLRGFAQRSIAQILVAVVLFFYWGGMLWGVLPGQPGISWEGHLFGAIGGVLATWLVARSTRRRVSRPEPGTLTA</sequence>
<evidence type="ECO:0000256" key="7">
    <source>
        <dbReference type="ARBA" id="ARBA00023136"/>
    </source>
</evidence>
<evidence type="ECO:0000256" key="1">
    <source>
        <dbReference type="ARBA" id="ARBA00004141"/>
    </source>
</evidence>